<evidence type="ECO:0000313" key="6">
    <source>
        <dbReference type="EMBL" id="KJZ68170.1"/>
    </source>
</evidence>
<dbReference type="OrthoDB" id="2585655at2759"/>
<dbReference type="EMBL" id="KQ030993">
    <property type="protein sequence ID" value="KJZ68170.1"/>
    <property type="molecule type" value="Genomic_DNA"/>
</dbReference>
<dbReference type="GO" id="GO:0005886">
    <property type="term" value="C:plasma membrane"/>
    <property type="evidence" value="ECO:0007669"/>
    <property type="project" value="TreeGrafter"/>
</dbReference>
<feature type="transmembrane region" description="Helical" evidence="5">
    <location>
        <begin position="118"/>
        <end position="136"/>
    </location>
</feature>
<comment type="subcellular location">
    <subcellularLocation>
        <location evidence="1">Membrane</location>
        <topology evidence="1">Multi-pass membrane protein</topology>
    </subcellularLocation>
</comment>
<keyword evidence="7" id="KW-1185">Reference proteome</keyword>
<feature type="transmembrane region" description="Helical" evidence="5">
    <location>
        <begin position="54"/>
        <end position="74"/>
    </location>
</feature>
<dbReference type="PANTHER" id="PTHR23502">
    <property type="entry name" value="MAJOR FACILITATOR SUPERFAMILY"/>
    <property type="match status" value="1"/>
</dbReference>
<keyword evidence="4 5" id="KW-0472">Membrane</keyword>
<dbReference type="PANTHER" id="PTHR23502:SF50">
    <property type="entry name" value="TRANSPORTER, PUTATIVE (AFU_ORTHOLOGUE AFUA_5G00430)-RELATED"/>
    <property type="match status" value="1"/>
</dbReference>
<dbReference type="Gene3D" id="1.20.1720.10">
    <property type="entry name" value="Multidrug resistance protein D"/>
    <property type="match status" value="1"/>
</dbReference>
<evidence type="ECO:0000313" key="7">
    <source>
        <dbReference type="Proteomes" id="UP000054481"/>
    </source>
</evidence>
<protein>
    <recommendedName>
        <fullName evidence="8">Major facilitator superfamily (MFS) profile domain-containing protein</fullName>
    </recommendedName>
</protein>
<keyword evidence="3 5" id="KW-1133">Transmembrane helix</keyword>
<feature type="transmembrane region" description="Helical" evidence="5">
    <location>
        <begin position="94"/>
        <end position="111"/>
    </location>
</feature>
<dbReference type="GO" id="GO:0022857">
    <property type="term" value="F:transmembrane transporter activity"/>
    <property type="evidence" value="ECO:0007669"/>
    <property type="project" value="TreeGrafter"/>
</dbReference>
<dbReference type="Proteomes" id="UP000054481">
    <property type="component" value="Unassembled WGS sequence"/>
</dbReference>
<keyword evidence="2 5" id="KW-0812">Transmembrane</keyword>
<reference evidence="6 7" key="1">
    <citation type="journal article" date="2014" name="Genome Biol. Evol.">
        <title>Comparative genomics and transcriptomics analyses reveal divergent lifestyle features of nematode endoparasitic fungus Hirsutella minnesotensis.</title>
        <authorList>
            <person name="Lai Y."/>
            <person name="Liu K."/>
            <person name="Zhang X."/>
            <person name="Zhang X."/>
            <person name="Li K."/>
            <person name="Wang N."/>
            <person name="Shu C."/>
            <person name="Wu Y."/>
            <person name="Wang C."/>
            <person name="Bushley K.E."/>
            <person name="Xiang M."/>
            <person name="Liu X."/>
        </authorList>
    </citation>
    <scope>NUCLEOTIDE SEQUENCE [LARGE SCALE GENOMIC DNA]</scope>
    <source>
        <strain evidence="6 7">3608</strain>
    </source>
</reference>
<accession>A0A0F7ZI15</accession>
<name>A0A0F7ZI15_9HYPO</name>
<evidence type="ECO:0000256" key="5">
    <source>
        <dbReference type="SAM" id="Phobius"/>
    </source>
</evidence>
<organism evidence="6 7">
    <name type="scientific">Hirsutella minnesotensis 3608</name>
    <dbReference type="NCBI Taxonomy" id="1043627"/>
    <lineage>
        <taxon>Eukaryota</taxon>
        <taxon>Fungi</taxon>
        <taxon>Dikarya</taxon>
        <taxon>Ascomycota</taxon>
        <taxon>Pezizomycotina</taxon>
        <taxon>Sordariomycetes</taxon>
        <taxon>Hypocreomycetidae</taxon>
        <taxon>Hypocreales</taxon>
        <taxon>Ophiocordycipitaceae</taxon>
        <taxon>Hirsutella</taxon>
    </lineage>
</organism>
<proteinExistence type="predicted"/>
<dbReference type="InterPro" id="IPR036259">
    <property type="entry name" value="MFS_trans_sf"/>
</dbReference>
<dbReference type="SUPFAM" id="SSF103473">
    <property type="entry name" value="MFS general substrate transporter"/>
    <property type="match status" value="1"/>
</dbReference>
<sequence length="171" mass="18629">MNSSATDRDYPPGTTKLIHDKRSEGFEGVALWPAPSDDFNDPLTWASFRKAWNFGLLTAMTMTIFALLSIQVVFWPQMVPDLNTTVERLNRGSVCQLAGLALGCPLFIPFAKKYGRRPVYLASVTVIAIGTWWSAYMKTSAEVIATNLVIGLAGAINEAQGGKSLNCDQPG</sequence>
<evidence type="ECO:0000256" key="1">
    <source>
        <dbReference type="ARBA" id="ARBA00004141"/>
    </source>
</evidence>
<evidence type="ECO:0000256" key="2">
    <source>
        <dbReference type="ARBA" id="ARBA00022692"/>
    </source>
</evidence>
<gene>
    <name evidence="6" type="ORF">HIM_12438</name>
</gene>
<evidence type="ECO:0000256" key="3">
    <source>
        <dbReference type="ARBA" id="ARBA00022989"/>
    </source>
</evidence>
<evidence type="ECO:0008006" key="8">
    <source>
        <dbReference type="Google" id="ProtNLM"/>
    </source>
</evidence>
<evidence type="ECO:0000256" key="4">
    <source>
        <dbReference type="ARBA" id="ARBA00023136"/>
    </source>
</evidence>
<dbReference type="AlphaFoldDB" id="A0A0F7ZI15"/>